<evidence type="ECO:0008006" key="3">
    <source>
        <dbReference type="Google" id="ProtNLM"/>
    </source>
</evidence>
<protein>
    <recommendedName>
        <fullName evidence="3">Lipoprotein</fullName>
    </recommendedName>
</protein>
<reference evidence="1" key="1">
    <citation type="submission" date="2023-07" db="EMBL/GenBank/DDBJ databases">
        <title>Two novel species in the genus Flavivirga.</title>
        <authorList>
            <person name="Kwon K."/>
        </authorList>
    </citation>
    <scope>NUCLEOTIDE SEQUENCE</scope>
    <source>
        <strain evidence="1">KACC 14158</strain>
    </source>
</reference>
<dbReference type="EMBL" id="JAUOEL010000004">
    <property type="protein sequence ID" value="MDO5975016.1"/>
    <property type="molecule type" value="Genomic_DNA"/>
</dbReference>
<accession>A0ABT8WPD4</accession>
<dbReference type="Proteomes" id="UP001176806">
    <property type="component" value="Unassembled WGS sequence"/>
</dbReference>
<evidence type="ECO:0000313" key="1">
    <source>
        <dbReference type="EMBL" id="MDO5975016.1"/>
    </source>
</evidence>
<sequence length="155" mass="17849">MRRYLIFLTAMVLFSCSEYKGDKDSITYDSVQITFDGYGDYEIDGKLKISITSPLEVKKLNHLKNQSKRKWFANLKSTEFFMRLIYTNSNTGVQLLMSISKSTDSSPTIEYGSGTIFDGKYQNDELVNYISSLIKLDAIKRYKGSLSQEEYDTFN</sequence>
<name>A0ABT8WPD4_9FLAO</name>
<comment type="caution">
    <text evidence="1">The sequence shown here is derived from an EMBL/GenBank/DDBJ whole genome shotgun (WGS) entry which is preliminary data.</text>
</comment>
<dbReference type="PROSITE" id="PS51257">
    <property type="entry name" value="PROKAR_LIPOPROTEIN"/>
    <property type="match status" value="1"/>
</dbReference>
<gene>
    <name evidence="1" type="ORF">Q4Q40_12525</name>
</gene>
<proteinExistence type="predicted"/>
<organism evidence="1 2">
    <name type="scientific">Flavivirga jejuensis</name>
    <dbReference type="NCBI Taxonomy" id="870487"/>
    <lineage>
        <taxon>Bacteria</taxon>
        <taxon>Pseudomonadati</taxon>
        <taxon>Bacteroidota</taxon>
        <taxon>Flavobacteriia</taxon>
        <taxon>Flavobacteriales</taxon>
        <taxon>Flavobacteriaceae</taxon>
        <taxon>Flavivirga</taxon>
    </lineage>
</organism>
<evidence type="ECO:0000313" key="2">
    <source>
        <dbReference type="Proteomes" id="UP001176806"/>
    </source>
</evidence>
<keyword evidence="2" id="KW-1185">Reference proteome</keyword>
<dbReference type="RefSeq" id="WP_303302183.1">
    <property type="nucleotide sequence ID" value="NZ_BAABDA010000018.1"/>
</dbReference>